<organism evidence="3 4">
    <name type="scientific">Durusdinium trenchii</name>
    <dbReference type="NCBI Taxonomy" id="1381693"/>
    <lineage>
        <taxon>Eukaryota</taxon>
        <taxon>Sar</taxon>
        <taxon>Alveolata</taxon>
        <taxon>Dinophyceae</taxon>
        <taxon>Suessiales</taxon>
        <taxon>Symbiodiniaceae</taxon>
        <taxon>Durusdinium</taxon>
    </lineage>
</organism>
<comment type="caution">
    <text evidence="3">The sequence shown here is derived from an EMBL/GenBank/DDBJ whole genome shotgun (WGS) entry which is preliminary data.</text>
</comment>
<dbReference type="InterPro" id="IPR013762">
    <property type="entry name" value="Integrase-like_cat_sf"/>
</dbReference>
<proteinExistence type="predicted"/>
<protein>
    <submittedName>
        <fullName evidence="3">Uncharacterized protein</fullName>
    </submittedName>
</protein>
<evidence type="ECO:0000313" key="3">
    <source>
        <dbReference type="EMBL" id="CAK9111991.1"/>
    </source>
</evidence>
<evidence type="ECO:0000256" key="1">
    <source>
        <dbReference type="ARBA" id="ARBA00023172"/>
    </source>
</evidence>
<dbReference type="EMBL" id="CAXAMN010027650">
    <property type="protein sequence ID" value="CAK9111991.1"/>
    <property type="molecule type" value="Genomic_DNA"/>
</dbReference>
<sequence>DRSDLRTSVGMAAAVMTLDIPEIQVIVEYAADPNAFYWHHRVLLHKLANGIWLALTPDMDVVRHDLNNQNHIVLERNSYFPRAQAPYVYAMDPVSRAVLESKKRTARNQAIVLGDEDMIDIAQTVWLVAQPGHPSFGETIPRDVVEDNQISIVFESKGVTLRDGEEVFIQMMQASEVEEFKKGQQSEEQDSRILGVHTDKSGKRRLELDDGLLLMREDKMDDFPLGGDIRAVKEFLEAVLEGPGNLPRYHVDWQRLSGISDTSSISFAHKHLCEMLRLMISYDQVNPCNLASAEYLVRWLIQLETAVERNPRAPSFHGLELIMGGPTTAEGKAVTRKFTEHLTALLKTRASIWKQERQGWPGSSHRGDALMAWEGQSPLISACAETVSRDRRHGDPFPLPLQAMNSVDPEPGIQLRLQLMNEAVKSVNGLAGSMMNSRKYPKRSHGSWSPTFVQQVVLKDMEERVSKFACCPLEMREEDALKELTKSANLYSQEASHLASFDVGRIKIFKRRLRPMDASALCPPNVREMLKHQAQFIEKTDEEIQLGEVTGPVEPYWDPVLKKDREKRKELYIALWNSGLLCFRRRRKSTIGFFTVHKKDGTQRLILDCRIANTCHKRPPTTRLATPASFRGIDMTEDTFSSRGFGGIMGDAAGNEGDVGDCFYNFAIPGLASYVATRDAFTTWELERIPMGWTWALHISNEIVSYQVSLALRGCVSGEIRDKQPAPELEKGGTLVGTYVDNVQVLGGSKEDVDSHMERIVAWFEKLGIPFTTAGEEALAEDWKKRKKQESGSVDKEARADKTPEKMELEISPLHVEDMSNDSENFENKTGWSLPKALVAYLPLEEVSVELTMFCVAAFRALSRLGRYWSLENPASSRLFQFRPVVDLFGLPAVHLVTWDMCAWGEPHKKPTSLLTNMTSLSSLAQRCRRDHPHRLLSGQEPYRTADGKLKWRSKTSAAGEYPLGLCRAWALAARENAPSAAWQADAREFATAVHQRLQTIAGSWRRPLGGDETKNRPDIQPSSQPLCRAKAYKQPIIFGQHTKAEAAWLRSQGAQPALTRLPVPEEVVFALGTQLLRQGHVHTAIAMGLQYHTYMRPSEVITLQHHQLCPPVKKTLNAYNHWGVVLAPEELGTTTKTGETNESLLINSGYHPWLPSVLSAVHIRNSRKSVFPSLTLAVYEKHFKQAVDALDLPLDLTPHIIRHSGPSNDFYHQRKSIKQIQRHGRWAAEKSVKRYMKSALIMQAWAKLNDTQQHMVVQAAREFPQLIQRAARG</sequence>
<keyword evidence="4" id="KW-1185">Reference proteome</keyword>
<accession>A0ABP0SI79</accession>
<feature type="non-terminal residue" evidence="3">
    <location>
        <position position="1"/>
    </location>
</feature>
<dbReference type="InterPro" id="IPR011010">
    <property type="entry name" value="DNA_brk_join_enz"/>
</dbReference>
<evidence type="ECO:0000313" key="4">
    <source>
        <dbReference type="Proteomes" id="UP001642484"/>
    </source>
</evidence>
<evidence type="ECO:0000256" key="2">
    <source>
        <dbReference type="SAM" id="MobiDB-lite"/>
    </source>
</evidence>
<dbReference type="SUPFAM" id="SSF56349">
    <property type="entry name" value="DNA breaking-rejoining enzymes"/>
    <property type="match status" value="1"/>
</dbReference>
<gene>
    <name evidence="3" type="ORF">CCMP2556_LOCUS51938</name>
</gene>
<feature type="region of interest" description="Disordered" evidence="2">
    <location>
        <begin position="782"/>
        <end position="804"/>
    </location>
</feature>
<name>A0ABP0SI79_9DINO</name>
<keyword evidence="1" id="KW-0233">DNA recombination</keyword>
<reference evidence="3 4" key="1">
    <citation type="submission" date="2024-02" db="EMBL/GenBank/DDBJ databases">
        <authorList>
            <person name="Chen Y."/>
            <person name="Shah S."/>
            <person name="Dougan E. K."/>
            <person name="Thang M."/>
            <person name="Chan C."/>
        </authorList>
    </citation>
    <scope>NUCLEOTIDE SEQUENCE [LARGE SCALE GENOMIC DNA]</scope>
</reference>
<dbReference type="Gene3D" id="1.10.443.10">
    <property type="entry name" value="Intergrase catalytic core"/>
    <property type="match status" value="1"/>
</dbReference>
<dbReference type="Proteomes" id="UP001642484">
    <property type="component" value="Unassembled WGS sequence"/>
</dbReference>